<dbReference type="RefSeq" id="WP_079214431.1">
    <property type="nucleotide sequence ID" value="NZ_CP018845.1"/>
</dbReference>
<dbReference type="SMART" id="SM00347">
    <property type="entry name" value="HTH_MARR"/>
    <property type="match status" value="1"/>
</dbReference>
<dbReference type="InterPro" id="IPR000835">
    <property type="entry name" value="HTH_MarR-typ"/>
</dbReference>
<protein>
    <submittedName>
        <fullName evidence="2">Winged helix-turn-helix transcriptional regulator</fullName>
    </submittedName>
</protein>
<feature type="domain" description="HTH marR-type" evidence="1">
    <location>
        <begin position="15"/>
        <end position="147"/>
    </location>
</feature>
<evidence type="ECO:0000259" key="1">
    <source>
        <dbReference type="PROSITE" id="PS50995"/>
    </source>
</evidence>
<reference evidence="2 3" key="1">
    <citation type="journal article" date="2020" name="Front. Plant Sci.">
        <title>Isolation of Rhizosphere Bacteria That Improve Quality and Water Stress Tolerance in Greenhouse Ornamentals.</title>
        <authorList>
            <person name="Nordstedt N.P."/>
            <person name="Jones M.L."/>
        </authorList>
    </citation>
    <scope>NUCLEOTIDE SEQUENCE [LARGE SCALE GENOMIC DNA]</scope>
    <source>
        <strain evidence="2 3">C6C2</strain>
    </source>
</reference>
<dbReference type="Gene3D" id="1.10.10.10">
    <property type="entry name" value="Winged helix-like DNA-binding domain superfamily/Winged helix DNA-binding domain"/>
    <property type="match status" value="1"/>
</dbReference>
<accession>A0ABX2M516</accession>
<organism evidence="2 3">
    <name type="scientific">Herbaspirillum robiniae</name>
    <dbReference type="NCBI Taxonomy" id="2014887"/>
    <lineage>
        <taxon>Bacteria</taxon>
        <taxon>Pseudomonadati</taxon>
        <taxon>Pseudomonadota</taxon>
        <taxon>Betaproteobacteria</taxon>
        <taxon>Burkholderiales</taxon>
        <taxon>Oxalobacteraceae</taxon>
        <taxon>Herbaspirillum</taxon>
    </lineage>
</organism>
<dbReference type="PRINTS" id="PR00598">
    <property type="entry name" value="HTHMARR"/>
</dbReference>
<sequence>MSPARRANTEASRLDSHLGFWLRFVSNHVSAGFAAALEREGVAVSEWVALRYLFDGDGASAGELIDALGMTKGAVSKLVTRLEERQLVARRPDDDDRRGQVLALTRQGRALVPRLARLADDNDAYFFGHLPAAQREELIATLRDIARRHLLRTVPVD</sequence>
<dbReference type="PROSITE" id="PS50995">
    <property type="entry name" value="HTH_MARR_2"/>
    <property type="match status" value="1"/>
</dbReference>
<dbReference type="InterPro" id="IPR036388">
    <property type="entry name" value="WH-like_DNA-bd_sf"/>
</dbReference>
<comment type="caution">
    <text evidence="2">The sequence shown here is derived from an EMBL/GenBank/DDBJ whole genome shotgun (WGS) entry which is preliminary data.</text>
</comment>
<dbReference type="InterPro" id="IPR039422">
    <property type="entry name" value="MarR/SlyA-like"/>
</dbReference>
<dbReference type="Proteomes" id="UP000536746">
    <property type="component" value="Unassembled WGS sequence"/>
</dbReference>
<proteinExistence type="predicted"/>
<dbReference type="InterPro" id="IPR036390">
    <property type="entry name" value="WH_DNA-bd_sf"/>
</dbReference>
<dbReference type="SUPFAM" id="SSF46785">
    <property type="entry name" value="Winged helix' DNA-binding domain"/>
    <property type="match status" value="1"/>
</dbReference>
<evidence type="ECO:0000313" key="3">
    <source>
        <dbReference type="Proteomes" id="UP000536746"/>
    </source>
</evidence>
<gene>
    <name evidence="2" type="ORF">HNO84_15120</name>
</gene>
<dbReference type="PANTHER" id="PTHR33164">
    <property type="entry name" value="TRANSCRIPTIONAL REGULATOR, MARR FAMILY"/>
    <property type="match status" value="1"/>
</dbReference>
<dbReference type="PANTHER" id="PTHR33164:SF43">
    <property type="entry name" value="HTH-TYPE TRANSCRIPTIONAL REPRESSOR YETL"/>
    <property type="match status" value="1"/>
</dbReference>
<dbReference type="Pfam" id="PF12802">
    <property type="entry name" value="MarR_2"/>
    <property type="match status" value="1"/>
</dbReference>
<evidence type="ECO:0000313" key="2">
    <source>
        <dbReference type="EMBL" id="NUU02934.1"/>
    </source>
</evidence>
<dbReference type="EMBL" id="JABFMT010000015">
    <property type="protein sequence ID" value="NUU02934.1"/>
    <property type="molecule type" value="Genomic_DNA"/>
</dbReference>
<keyword evidence="3" id="KW-1185">Reference proteome</keyword>
<name>A0ABX2M516_9BURK</name>